<reference evidence="1" key="2">
    <citation type="journal article" date="2021" name="Microbiome">
        <title>Successional dynamics and alternative stable states in a saline activated sludge microbial community over 9 years.</title>
        <authorList>
            <person name="Wang Y."/>
            <person name="Ye J."/>
            <person name="Ju F."/>
            <person name="Liu L."/>
            <person name="Boyd J.A."/>
            <person name="Deng Y."/>
            <person name="Parks D.H."/>
            <person name="Jiang X."/>
            <person name="Yin X."/>
            <person name="Woodcroft B.J."/>
            <person name="Tyson G.W."/>
            <person name="Hugenholtz P."/>
            <person name="Polz M.F."/>
            <person name="Zhang T."/>
        </authorList>
    </citation>
    <scope>NUCLEOTIDE SEQUENCE</scope>
    <source>
        <strain evidence="1">HKST-UBA01</strain>
    </source>
</reference>
<dbReference type="InterPro" id="IPR021953">
    <property type="entry name" value="DUF3570"/>
</dbReference>
<comment type="caution">
    <text evidence="1">The sequence shown here is derived from an EMBL/GenBank/DDBJ whole genome shotgun (WGS) entry which is preliminary data.</text>
</comment>
<evidence type="ECO:0000313" key="1">
    <source>
        <dbReference type="EMBL" id="MCA9730133.1"/>
    </source>
</evidence>
<protein>
    <submittedName>
        <fullName evidence="1">DUF3570 domain-containing protein</fullName>
    </submittedName>
</protein>
<gene>
    <name evidence="1" type="ORF">KC729_20785</name>
</gene>
<dbReference type="EMBL" id="JAGQHR010001006">
    <property type="protein sequence ID" value="MCA9730133.1"/>
    <property type="molecule type" value="Genomic_DNA"/>
</dbReference>
<dbReference type="Proteomes" id="UP000697710">
    <property type="component" value="Unassembled WGS sequence"/>
</dbReference>
<dbReference type="Pfam" id="PF12094">
    <property type="entry name" value="DUF3570"/>
    <property type="match status" value="1"/>
</dbReference>
<organism evidence="1 2">
    <name type="scientific">Eiseniibacteriota bacterium</name>
    <dbReference type="NCBI Taxonomy" id="2212470"/>
    <lineage>
        <taxon>Bacteria</taxon>
        <taxon>Candidatus Eiseniibacteriota</taxon>
    </lineage>
</organism>
<reference evidence="1" key="1">
    <citation type="submission" date="2020-04" db="EMBL/GenBank/DDBJ databases">
        <authorList>
            <person name="Zhang T."/>
        </authorList>
    </citation>
    <scope>NUCLEOTIDE SEQUENCE</scope>
    <source>
        <strain evidence="1">HKST-UBA01</strain>
    </source>
</reference>
<sequence length="374" mass="41173">LYGERGRTQVFEPTGRLTRFLPNGHVVSLTLGLDTITGASPTGAIPTTEIHTTTTASGRVRTSEQGIVPTSSFQDSRGSADLAWQAPLPGGLATSIGGHVSSEKDYRSKGADAKLSVPLMQRLATITVGGGYRYDEVDPTGGTRVPFTSGTIAAGHAPNPKRVSTAVLGVSRILTRRWMVALDATRIYERGYLTDPYKVVSQVNPETGDPVGELSERRPSTRDRRDVMASSVYHSDTGIVYASDRWYWDDWGVHSNTMDLKYRHVLDQYHFLEPHLRYYAQSRADFFRYSLPVGTTLPEFASSDQRLGSLQSFTLGGTYGIKLPGRPGEWRVRLEYTRQWGQGHPQDAIGNQRSTDLSPPVDTGSAAVLYTLRF</sequence>
<proteinExistence type="predicted"/>
<dbReference type="AlphaFoldDB" id="A0A956M383"/>
<evidence type="ECO:0000313" key="2">
    <source>
        <dbReference type="Proteomes" id="UP000697710"/>
    </source>
</evidence>
<name>A0A956M383_UNCEI</name>
<accession>A0A956M383</accession>
<feature type="non-terminal residue" evidence="1">
    <location>
        <position position="1"/>
    </location>
</feature>